<comment type="caution">
    <text evidence="1">The sequence shown here is derived from an EMBL/GenBank/DDBJ whole genome shotgun (WGS) entry which is preliminary data.</text>
</comment>
<accession>A0A4R6WDU5</accession>
<dbReference type="EMBL" id="SNYV01000013">
    <property type="protein sequence ID" value="TDQ77949.1"/>
    <property type="molecule type" value="Genomic_DNA"/>
</dbReference>
<evidence type="ECO:0000313" key="1">
    <source>
        <dbReference type="EMBL" id="TDQ77949.1"/>
    </source>
</evidence>
<dbReference type="SUPFAM" id="SSF55961">
    <property type="entry name" value="Bet v1-like"/>
    <property type="match status" value="1"/>
</dbReference>
<gene>
    <name evidence="1" type="ORF">CLV99_1922</name>
</gene>
<dbReference type="RefSeq" id="WP_133584216.1">
    <property type="nucleotide sequence ID" value="NZ_SNYV01000013.1"/>
</dbReference>
<dbReference type="AlphaFoldDB" id="A0A4R6WDU5"/>
<keyword evidence="2" id="KW-1185">Reference proteome</keyword>
<dbReference type="Gene3D" id="3.30.530.20">
    <property type="match status" value="1"/>
</dbReference>
<protein>
    <submittedName>
        <fullName evidence="1">Ligand-binding SRPBCC domain-containing protein</fullName>
    </submittedName>
</protein>
<reference evidence="1 2" key="1">
    <citation type="submission" date="2019-03" db="EMBL/GenBank/DDBJ databases">
        <title>Genomic Encyclopedia of Archaeal and Bacterial Type Strains, Phase II (KMG-II): from individual species to whole genera.</title>
        <authorList>
            <person name="Goeker M."/>
        </authorList>
    </citation>
    <scope>NUCLEOTIDE SEQUENCE [LARGE SCALE GENOMIC DNA]</scope>
    <source>
        <strain evidence="1 2">DSM 28353</strain>
    </source>
</reference>
<proteinExistence type="predicted"/>
<sequence length="154" mass="18202">MDYLLFRQQQLSCDIDTAWDFFSNPHNLANITPDKMKFEVLSGGLEESIYVGMKIDYRIVPIFGVPMRWRTSITHVDTKKSFIDFQEKGPYKIWEHTHQFTPNENGVLMQDSVRYVLPMGILGRLAHMLFVRNKLNEIFDYRHKVLEAKFNGRQ</sequence>
<dbReference type="OrthoDB" id="9793552at2"/>
<dbReference type="CDD" id="cd07820">
    <property type="entry name" value="SRPBCC_3"/>
    <property type="match status" value="1"/>
</dbReference>
<name>A0A4R6WDU5_9SPHI</name>
<dbReference type="InterPro" id="IPR023393">
    <property type="entry name" value="START-like_dom_sf"/>
</dbReference>
<organism evidence="1 2">
    <name type="scientific">Sphingobacterium yanglingense</name>
    <dbReference type="NCBI Taxonomy" id="1437280"/>
    <lineage>
        <taxon>Bacteria</taxon>
        <taxon>Pseudomonadati</taxon>
        <taxon>Bacteroidota</taxon>
        <taxon>Sphingobacteriia</taxon>
        <taxon>Sphingobacteriales</taxon>
        <taxon>Sphingobacteriaceae</taxon>
        <taxon>Sphingobacterium</taxon>
    </lineage>
</organism>
<evidence type="ECO:0000313" key="2">
    <source>
        <dbReference type="Proteomes" id="UP000295292"/>
    </source>
</evidence>
<dbReference type="Proteomes" id="UP000295292">
    <property type="component" value="Unassembled WGS sequence"/>
</dbReference>